<sequence length="49" mass="5441">MFGTTRRSAQAQAAARFCDSCARVSTAAQRAQRRYDQVRDTAYALTGVR</sequence>
<dbReference type="EMBL" id="PYAG01000005">
    <property type="protein sequence ID" value="RAO37457.1"/>
    <property type="molecule type" value="Genomic_DNA"/>
</dbReference>
<organism evidence="1 2">
    <name type="scientific">Micromonospora saelicesensis</name>
    <dbReference type="NCBI Taxonomy" id="285676"/>
    <lineage>
        <taxon>Bacteria</taxon>
        <taxon>Bacillati</taxon>
        <taxon>Actinomycetota</taxon>
        <taxon>Actinomycetes</taxon>
        <taxon>Micromonosporales</taxon>
        <taxon>Micromonosporaceae</taxon>
        <taxon>Micromonospora</taxon>
    </lineage>
</organism>
<gene>
    <name evidence="1" type="ORF">PSN13_01439</name>
</gene>
<protein>
    <submittedName>
        <fullName evidence="1">Uncharacterized protein</fullName>
    </submittedName>
</protein>
<accession>A0A328NVF6</accession>
<dbReference type="AlphaFoldDB" id="A0A328NVF6"/>
<comment type="caution">
    <text evidence="1">The sequence shown here is derived from an EMBL/GenBank/DDBJ whole genome shotgun (WGS) entry which is preliminary data.</text>
</comment>
<dbReference type="Proteomes" id="UP000249419">
    <property type="component" value="Unassembled WGS sequence"/>
</dbReference>
<reference evidence="1 2" key="1">
    <citation type="submission" date="2018-03" db="EMBL/GenBank/DDBJ databases">
        <title>Defining the species Micromonospora saelicesensis and Micromonospora noduli under the framework of genomics.</title>
        <authorList>
            <person name="Riesco R."/>
            <person name="Trujillo M.E."/>
        </authorList>
    </citation>
    <scope>NUCLEOTIDE SEQUENCE [LARGE SCALE GENOMIC DNA]</scope>
    <source>
        <strain evidence="1 2">PSN13</strain>
    </source>
</reference>
<name>A0A328NVF6_9ACTN</name>
<evidence type="ECO:0000313" key="2">
    <source>
        <dbReference type="Proteomes" id="UP000249419"/>
    </source>
</evidence>
<evidence type="ECO:0000313" key="1">
    <source>
        <dbReference type="EMBL" id="RAO37457.1"/>
    </source>
</evidence>
<proteinExistence type="predicted"/>
<dbReference type="RefSeq" id="WP_181548564.1">
    <property type="nucleotide sequence ID" value="NZ_CP192017.1"/>
</dbReference>